<protein>
    <submittedName>
        <fullName evidence="8">DEAD/DEAH box helicase family protein</fullName>
    </submittedName>
</protein>
<evidence type="ECO:0000256" key="2">
    <source>
        <dbReference type="ARBA" id="ARBA00008806"/>
    </source>
</evidence>
<dbReference type="Proteomes" id="UP000031829">
    <property type="component" value="Plasmid pBMV_2"/>
</dbReference>
<dbReference type="KEGG" id="bmeg:BG04_5732"/>
<dbReference type="PANTHER" id="PTHR37937">
    <property type="entry name" value="CONJUGATIVE TRANSFER: DNA TRANSPORT"/>
    <property type="match status" value="1"/>
</dbReference>
<evidence type="ECO:0000256" key="5">
    <source>
        <dbReference type="ARBA" id="ARBA00022989"/>
    </source>
</evidence>
<dbReference type="GO" id="GO:0005886">
    <property type="term" value="C:plasma membrane"/>
    <property type="evidence" value="ECO:0007669"/>
    <property type="project" value="UniProtKB-SubCell"/>
</dbReference>
<organism evidence="8 9">
    <name type="scientific">Priestia megaterium (strain ATCC 14581 / DSM 32 / CCUG 1817 / JCM 2506 / NBRC 15308 / NCIMB 9376 / NCTC 10342 / NRRL B-14308 / VKM B-512 / Ford 19)</name>
    <name type="common">Bacillus megaterium</name>
    <dbReference type="NCBI Taxonomy" id="1348623"/>
    <lineage>
        <taxon>Bacteria</taxon>
        <taxon>Bacillati</taxon>
        <taxon>Bacillota</taxon>
        <taxon>Bacilli</taxon>
        <taxon>Bacillales</taxon>
        <taxon>Bacillaceae</taxon>
        <taxon>Priestia</taxon>
    </lineage>
</organism>
<keyword evidence="8" id="KW-0378">Hydrolase</keyword>
<keyword evidence="5" id="KW-1133">Transmembrane helix</keyword>
<evidence type="ECO:0000256" key="4">
    <source>
        <dbReference type="ARBA" id="ARBA00022692"/>
    </source>
</evidence>
<keyword evidence="8" id="KW-0547">Nucleotide-binding</keyword>
<evidence type="ECO:0000256" key="3">
    <source>
        <dbReference type="ARBA" id="ARBA00022475"/>
    </source>
</evidence>
<dbReference type="SUPFAM" id="SSF52540">
    <property type="entry name" value="P-loop containing nucleoside triphosphate hydrolases"/>
    <property type="match status" value="1"/>
</dbReference>
<sequence>MAFYHKNSSKNSIILGKMGKGRAFYLKKKLFNKYFYEGNLMLGMSEEGIASLKESGNQNVLVVGKTGIGKTSTYSVPNILVEQERSLIVIDPARELYQQTYVEKGNQGYNIETKSLSECHDGVLKHLVQQLFEKKTILYLHVHAFYHNASEEERVRKLFKLLYEFITNTKKRYHGVHVLFEEARGYKIPDLLRLLETCNSYQIQFSLVIQTVDCLNRLYGKEAAKSILNSCLMKLLMGTESMEDAEYFSDLIGREMSPKEILYMPYEKSLLTYASGSQIIDKLPVMSRFE</sequence>
<accession>A0A0B6AXQ9</accession>
<keyword evidence="4" id="KW-0812">Transmembrane</keyword>
<dbReference type="Gene3D" id="3.40.50.300">
    <property type="entry name" value="P-loop containing nucleotide triphosphate hydrolases"/>
    <property type="match status" value="1"/>
</dbReference>
<dbReference type="Pfam" id="PF02534">
    <property type="entry name" value="T4SS-DNA_transf"/>
    <property type="match status" value="1"/>
</dbReference>
<dbReference type="InterPro" id="IPR027417">
    <property type="entry name" value="P-loop_NTPase"/>
</dbReference>
<keyword evidence="3" id="KW-1003">Cell membrane</keyword>
<evidence type="ECO:0000313" key="8">
    <source>
        <dbReference type="EMBL" id="AJI25852.1"/>
    </source>
</evidence>
<feature type="domain" description="TraD/TraG TraM recognition site" evidence="7">
    <location>
        <begin position="178"/>
        <end position="255"/>
    </location>
</feature>
<keyword evidence="8" id="KW-0347">Helicase</keyword>
<dbReference type="GeneID" id="93645791"/>
<gene>
    <name evidence="8" type="ORF">BG04_5732</name>
</gene>
<geneLocation type="plasmid" evidence="8 9">
    <name>pBMV_2</name>
</geneLocation>
<dbReference type="InterPro" id="IPR051539">
    <property type="entry name" value="T4SS-coupling_protein"/>
</dbReference>
<keyword evidence="6" id="KW-0472">Membrane</keyword>
<keyword evidence="8" id="KW-0067">ATP-binding</keyword>
<name>A0A0B6AXQ9_PRIM2</name>
<dbReference type="EMBL" id="CP009921">
    <property type="protein sequence ID" value="AJI25852.1"/>
    <property type="molecule type" value="Genomic_DNA"/>
</dbReference>
<comment type="similarity">
    <text evidence="2">Belongs to the VirD4/TraG family.</text>
</comment>
<evidence type="ECO:0000256" key="1">
    <source>
        <dbReference type="ARBA" id="ARBA00004651"/>
    </source>
</evidence>
<evidence type="ECO:0000256" key="6">
    <source>
        <dbReference type="ARBA" id="ARBA00023136"/>
    </source>
</evidence>
<dbReference type="AlphaFoldDB" id="A0A0B6AXQ9"/>
<proteinExistence type="inferred from homology"/>
<dbReference type="InterPro" id="IPR032689">
    <property type="entry name" value="TraG-D_C"/>
</dbReference>
<reference evidence="8 9" key="1">
    <citation type="journal article" date="2015" name="Genome Announc.">
        <title>Complete genome sequences for 35 biothreat assay-relevant bacillus species.</title>
        <authorList>
            <person name="Johnson S.L."/>
            <person name="Daligault H.E."/>
            <person name="Davenport K.W."/>
            <person name="Jaissle J."/>
            <person name="Frey K.G."/>
            <person name="Ladner J.T."/>
            <person name="Broomall S.M."/>
            <person name="Bishop-Lilly K.A."/>
            <person name="Bruce D.C."/>
            <person name="Gibbons H.S."/>
            <person name="Coyne S.R."/>
            <person name="Lo C.C."/>
            <person name="Meincke L."/>
            <person name="Munk A.C."/>
            <person name="Koroleva G.I."/>
            <person name="Rosenzweig C.N."/>
            <person name="Palacios G.F."/>
            <person name="Redden C.L."/>
            <person name="Minogue T.D."/>
            <person name="Chain P.S."/>
        </authorList>
    </citation>
    <scope>NUCLEOTIDE SEQUENCE [LARGE SCALE GENOMIC DNA]</scope>
    <source>
        <strain evidence="9">ATCC 14581 / DSM 32 / JCM 2506 / NBRC 15308 / NCIMB 9376 / NCTC 10342 / NRRL B-14308 / VKM B-512</strain>
        <plasmid evidence="8 9">pBMV_2</plasmid>
    </source>
</reference>
<dbReference type="PANTHER" id="PTHR37937:SF1">
    <property type="entry name" value="CONJUGATIVE TRANSFER: DNA TRANSPORT"/>
    <property type="match status" value="1"/>
</dbReference>
<keyword evidence="8" id="KW-0614">Plasmid</keyword>
<dbReference type="Pfam" id="PF12696">
    <property type="entry name" value="TraG-D_C"/>
    <property type="match status" value="1"/>
</dbReference>
<dbReference type="GO" id="GO:0004386">
    <property type="term" value="F:helicase activity"/>
    <property type="evidence" value="ECO:0007669"/>
    <property type="project" value="UniProtKB-KW"/>
</dbReference>
<dbReference type="CDD" id="cd01127">
    <property type="entry name" value="TrwB_TraG_TraD_VirD4"/>
    <property type="match status" value="1"/>
</dbReference>
<dbReference type="InterPro" id="IPR003688">
    <property type="entry name" value="TraG/VirD4"/>
</dbReference>
<evidence type="ECO:0000259" key="7">
    <source>
        <dbReference type="Pfam" id="PF12696"/>
    </source>
</evidence>
<comment type="subcellular location">
    <subcellularLocation>
        <location evidence="1">Cell membrane</location>
        <topology evidence="1">Multi-pass membrane protein</topology>
    </subcellularLocation>
</comment>
<dbReference type="RefSeq" id="WP_034656050.1">
    <property type="nucleotide sequence ID" value="NZ_CP009921.1"/>
</dbReference>
<evidence type="ECO:0000313" key="9">
    <source>
        <dbReference type="Proteomes" id="UP000031829"/>
    </source>
</evidence>
<dbReference type="HOGENOM" id="CLU_958634_0_0_9"/>